<proteinExistence type="predicted"/>
<accession>A0A2T3HP89</accession>
<dbReference type="OrthoDB" id="770741at2"/>
<protein>
    <submittedName>
        <fullName evidence="1">Uncharacterized protein</fullName>
    </submittedName>
</protein>
<comment type="caution">
    <text evidence="1">The sequence shown here is derived from an EMBL/GenBank/DDBJ whole genome shotgun (WGS) entry which is preliminary data.</text>
</comment>
<dbReference type="EMBL" id="PYLS01000004">
    <property type="protein sequence ID" value="PST84264.1"/>
    <property type="molecule type" value="Genomic_DNA"/>
</dbReference>
<dbReference type="Proteomes" id="UP000240912">
    <property type="component" value="Unassembled WGS sequence"/>
</dbReference>
<dbReference type="PROSITE" id="PS51257">
    <property type="entry name" value="PROKAR_LIPOPROTEIN"/>
    <property type="match status" value="1"/>
</dbReference>
<name>A0A2T3HP89_9SPHI</name>
<keyword evidence="2" id="KW-1185">Reference proteome</keyword>
<organism evidence="1 2">
    <name type="scientific">Pedobacter yulinensis</name>
    <dbReference type="NCBI Taxonomy" id="2126353"/>
    <lineage>
        <taxon>Bacteria</taxon>
        <taxon>Pseudomonadati</taxon>
        <taxon>Bacteroidota</taxon>
        <taxon>Sphingobacteriia</taxon>
        <taxon>Sphingobacteriales</taxon>
        <taxon>Sphingobacteriaceae</taxon>
        <taxon>Pedobacter</taxon>
    </lineage>
</organism>
<gene>
    <name evidence="1" type="ORF">C7T94_05960</name>
</gene>
<evidence type="ECO:0000313" key="1">
    <source>
        <dbReference type="EMBL" id="PST84264.1"/>
    </source>
</evidence>
<reference evidence="1 2" key="1">
    <citation type="submission" date="2018-03" db="EMBL/GenBank/DDBJ databases">
        <authorList>
            <person name="Keele B.F."/>
        </authorList>
    </citation>
    <scope>NUCLEOTIDE SEQUENCE [LARGE SCALE GENOMIC DNA]</scope>
    <source>
        <strain evidence="1 2">YL28-9</strain>
    </source>
</reference>
<sequence>MSFVLRVCQAIGITSAFGCISVRFSRATVPKLIHKPMSKATCMIAISLILGSILACTSGPARQSAPVSPEPGAAQAFHKKVYTSKPRHLTGMTFIKYLDGSNQDQFMARRGNSTYTFMIDKADSSLNRGDLVRVTWKDSTITVPGNAVRVPARKLLAVQKTGDGPVSRFRKYYGKQLNYTWPTDENYTSRHLDKIYLSTEYYLAGTSNPLLRLAIRQQQALTYSIETRERENRLYTVVGIATAGANGSQIVQWLFIGVEDDLIYEYDLPEDRLVKLPGQ</sequence>
<evidence type="ECO:0000313" key="2">
    <source>
        <dbReference type="Proteomes" id="UP000240912"/>
    </source>
</evidence>
<dbReference type="AlphaFoldDB" id="A0A2T3HP89"/>